<dbReference type="GO" id="GO:0005886">
    <property type="term" value="C:plasma membrane"/>
    <property type="evidence" value="ECO:0007669"/>
    <property type="project" value="UniProtKB-SubCell"/>
</dbReference>
<evidence type="ECO:0000256" key="7">
    <source>
        <dbReference type="SAM" id="Phobius"/>
    </source>
</evidence>
<proteinExistence type="inferred from homology"/>
<keyword evidence="3" id="KW-1003">Cell membrane</keyword>
<reference evidence="9" key="1">
    <citation type="journal article" date="2014" name="Int. J. Syst. Evol. Microbiol.">
        <title>Complete genome sequence of Corynebacterium casei LMG S-19264T (=DSM 44701T), isolated from a smear-ripened cheese.</title>
        <authorList>
            <consortium name="US DOE Joint Genome Institute (JGI-PGF)"/>
            <person name="Walter F."/>
            <person name="Albersmeier A."/>
            <person name="Kalinowski J."/>
            <person name="Ruckert C."/>
        </authorList>
    </citation>
    <scope>NUCLEOTIDE SEQUENCE</scope>
    <source>
        <strain evidence="9">KCTC 12988</strain>
    </source>
</reference>
<keyword evidence="10" id="KW-1185">Reference proteome</keyword>
<accession>A0A918TUA2</accession>
<evidence type="ECO:0000256" key="6">
    <source>
        <dbReference type="ARBA" id="ARBA00023136"/>
    </source>
</evidence>
<evidence type="ECO:0000256" key="5">
    <source>
        <dbReference type="ARBA" id="ARBA00022989"/>
    </source>
</evidence>
<dbReference type="InterPro" id="IPR007353">
    <property type="entry name" value="DUF421"/>
</dbReference>
<evidence type="ECO:0000256" key="2">
    <source>
        <dbReference type="ARBA" id="ARBA00006448"/>
    </source>
</evidence>
<dbReference type="PANTHER" id="PTHR34582:SF6">
    <property type="entry name" value="UPF0702 TRANSMEMBRANE PROTEIN YCAP"/>
    <property type="match status" value="1"/>
</dbReference>
<gene>
    <name evidence="9" type="ORF">GCM10007100_24580</name>
</gene>
<evidence type="ECO:0000256" key="3">
    <source>
        <dbReference type="ARBA" id="ARBA00022475"/>
    </source>
</evidence>
<comment type="subcellular location">
    <subcellularLocation>
        <location evidence="1">Cell membrane</location>
        <topology evidence="1">Multi-pass membrane protein</topology>
    </subcellularLocation>
</comment>
<dbReference type="AlphaFoldDB" id="A0A918TUA2"/>
<dbReference type="InterPro" id="IPR023090">
    <property type="entry name" value="UPF0702_alpha/beta_dom_sf"/>
</dbReference>
<dbReference type="EMBL" id="BMXI01000010">
    <property type="protein sequence ID" value="GHC56856.1"/>
    <property type="molecule type" value="Genomic_DNA"/>
</dbReference>
<dbReference type="Proteomes" id="UP000644507">
    <property type="component" value="Unassembled WGS sequence"/>
</dbReference>
<protein>
    <recommendedName>
        <fullName evidence="8">YetF C-terminal domain-containing protein</fullName>
    </recommendedName>
</protein>
<keyword evidence="5 7" id="KW-1133">Transmembrane helix</keyword>
<feature type="domain" description="YetF C-terminal" evidence="8">
    <location>
        <begin position="112"/>
        <end position="181"/>
    </location>
</feature>
<evidence type="ECO:0000256" key="1">
    <source>
        <dbReference type="ARBA" id="ARBA00004651"/>
    </source>
</evidence>
<evidence type="ECO:0000256" key="4">
    <source>
        <dbReference type="ARBA" id="ARBA00022692"/>
    </source>
</evidence>
<reference evidence="9" key="2">
    <citation type="submission" date="2020-09" db="EMBL/GenBank/DDBJ databases">
        <authorList>
            <person name="Sun Q."/>
            <person name="Kim S."/>
        </authorList>
    </citation>
    <scope>NUCLEOTIDE SEQUENCE</scope>
    <source>
        <strain evidence="9">KCTC 12988</strain>
    </source>
</reference>
<keyword evidence="4 7" id="KW-0812">Transmembrane</keyword>
<name>A0A918TUA2_9BACT</name>
<sequence length="195" mass="21567">MGWNVIQDAAENSIENQSPSITMFVEEPTIDLFVRGFALTALGMLWVVVLVRINGLRSFSKMTNFDFVMTVAVGSLLAGASQSTSWESFGQICAAMTGLFLVQYTTARLRQASDRFENLMQNEPVILMRDGQIIEEALSRTRVARSDLFAKLREANVLNLSKVRAVVLETTGDISVLHGDECAENLLSGTKRIDQ</sequence>
<evidence type="ECO:0000259" key="8">
    <source>
        <dbReference type="Pfam" id="PF04239"/>
    </source>
</evidence>
<evidence type="ECO:0000313" key="9">
    <source>
        <dbReference type="EMBL" id="GHC56856.1"/>
    </source>
</evidence>
<feature type="transmembrane region" description="Helical" evidence="7">
    <location>
        <begin position="32"/>
        <end position="53"/>
    </location>
</feature>
<organism evidence="9 10">
    <name type="scientific">Roseibacillus persicicus</name>
    <dbReference type="NCBI Taxonomy" id="454148"/>
    <lineage>
        <taxon>Bacteria</taxon>
        <taxon>Pseudomonadati</taxon>
        <taxon>Verrucomicrobiota</taxon>
        <taxon>Verrucomicrobiia</taxon>
        <taxon>Verrucomicrobiales</taxon>
        <taxon>Verrucomicrobiaceae</taxon>
        <taxon>Roseibacillus</taxon>
    </lineage>
</organism>
<comment type="similarity">
    <text evidence="2">Belongs to the UPF0702 family.</text>
</comment>
<dbReference type="Gene3D" id="3.30.240.20">
    <property type="entry name" value="bsu07140 like domains"/>
    <property type="match status" value="1"/>
</dbReference>
<dbReference type="PANTHER" id="PTHR34582">
    <property type="entry name" value="UPF0702 TRANSMEMBRANE PROTEIN YCAP"/>
    <property type="match status" value="1"/>
</dbReference>
<comment type="caution">
    <text evidence="9">The sequence shown here is derived from an EMBL/GenBank/DDBJ whole genome shotgun (WGS) entry which is preliminary data.</text>
</comment>
<keyword evidence="6 7" id="KW-0472">Membrane</keyword>
<evidence type="ECO:0000313" key="10">
    <source>
        <dbReference type="Proteomes" id="UP000644507"/>
    </source>
</evidence>
<dbReference type="Pfam" id="PF04239">
    <property type="entry name" value="DUF421"/>
    <property type="match status" value="1"/>
</dbReference>